<keyword evidence="1" id="KW-1133">Transmembrane helix</keyword>
<keyword evidence="4" id="KW-1185">Reference proteome</keyword>
<feature type="transmembrane region" description="Helical" evidence="1">
    <location>
        <begin position="30"/>
        <end position="48"/>
    </location>
</feature>
<feature type="chain" id="PRO_5047089958" evidence="2">
    <location>
        <begin position="21"/>
        <end position="98"/>
    </location>
</feature>
<reference evidence="3 4" key="1">
    <citation type="submission" date="2024-04" db="EMBL/GenBank/DDBJ databases">
        <title>Symmetric and asymmetric DNA N6-adenine methylation regulates different biological responses in Mucorales.</title>
        <authorList>
            <consortium name="Lawrence Berkeley National Laboratory"/>
            <person name="Lax C."/>
            <person name="Mondo S.J."/>
            <person name="Osorio-Concepcion M."/>
            <person name="Muszewska A."/>
            <person name="Corrochano-Luque M."/>
            <person name="Gutierrez G."/>
            <person name="Riley R."/>
            <person name="Lipzen A."/>
            <person name="Guo J."/>
            <person name="Hundley H."/>
            <person name="Amirebrahimi M."/>
            <person name="Ng V."/>
            <person name="Lorenzo-Gutierrez D."/>
            <person name="Binder U."/>
            <person name="Yang J."/>
            <person name="Song Y."/>
            <person name="Canovas D."/>
            <person name="Navarro E."/>
            <person name="Freitag M."/>
            <person name="Gabaldon T."/>
            <person name="Grigoriev I.V."/>
            <person name="Corrochano L.M."/>
            <person name="Nicolas F.E."/>
            <person name="Garre V."/>
        </authorList>
    </citation>
    <scope>NUCLEOTIDE SEQUENCE [LARGE SCALE GENOMIC DNA]</scope>
    <source>
        <strain evidence="3 4">L51</strain>
    </source>
</reference>
<gene>
    <name evidence="3" type="ORF">J3Q64DRAFT_1705648</name>
</gene>
<evidence type="ECO:0000313" key="3">
    <source>
        <dbReference type="EMBL" id="KAL0095983.1"/>
    </source>
</evidence>
<name>A0ABR3BAV4_PHYBL</name>
<evidence type="ECO:0000256" key="2">
    <source>
        <dbReference type="SAM" id="SignalP"/>
    </source>
</evidence>
<sequence length="98" mass="11421">MFQSGFLLLLPLLLVQSIQSFFFFFPSCMISFLLTLSLFSLCCLDTVGKPDFRRKFYGTVHSAKVYIMVLQNLLNEFLSFLYLFILFIYKYIKGGISI</sequence>
<dbReference type="Proteomes" id="UP001448207">
    <property type="component" value="Unassembled WGS sequence"/>
</dbReference>
<accession>A0ABR3BAV4</accession>
<keyword evidence="1" id="KW-0472">Membrane</keyword>
<keyword evidence="2" id="KW-0732">Signal</keyword>
<protein>
    <submittedName>
        <fullName evidence="3">Uncharacterized protein</fullName>
    </submittedName>
</protein>
<comment type="caution">
    <text evidence="3">The sequence shown here is derived from an EMBL/GenBank/DDBJ whole genome shotgun (WGS) entry which is preliminary data.</text>
</comment>
<evidence type="ECO:0000313" key="4">
    <source>
        <dbReference type="Proteomes" id="UP001448207"/>
    </source>
</evidence>
<keyword evidence="1" id="KW-0812">Transmembrane</keyword>
<feature type="transmembrane region" description="Helical" evidence="1">
    <location>
        <begin position="69"/>
        <end position="92"/>
    </location>
</feature>
<organism evidence="3 4">
    <name type="scientific">Phycomyces blakesleeanus</name>
    <dbReference type="NCBI Taxonomy" id="4837"/>
    <lineage>
        <taxon>Eukaryota</taxon>
        <taxon>Fungi</taxon>
        <taxon>Fungi incertae sedis</taxon>
        <taxon>Mucoromycota</taxon>
        <taxon>Mucoromycotina</taxon>
        <taxon>Mucoromycetes</taxon>
        <taxon>Mucorales</taxon>
        <taxon>Phycomycetaceae</taxon>
        <taxon>Phycomyces</taxon>
    </lineage>
</organism>
<evidence type="ECO:0000256" key="1">
    <source>
        <dbReference type="SAM" id="Phobius"/>
    </source>
</evidence>
<feature type="signal peptide" evidence="2">
    <location>
        <begin position="1"/>
        <end position="20"/>
    </location>
</feature>
<dbReference type="EMBL" id="JBCLYO010000001">
    <property type="protein sequence ID" value="KAL0095983.1"/>
    <property type="molecule type" value="Genomic_DNA"/>
</dbReference>
<proteinExistence type="predicted"/>